<dbReference type="Gene3D" id="1.10.357.10">
    <property type="entry name" value="Tetracycline Repressor, domain 2"/>
    <property type="match status" value="1"/>
</dbReference>
<dbReference type="InterPro" id="IPR023772">
    <property type="entry name" value="DNA-bd_HTH_TetR-type_CS"/>
</dbReference>
<dbReference type="SUPFAM" id="SSF48498">
    <property type="entry name" value="Tetracyclin repressor-like, C-terminal domain"/>
    <property type="match status" value="1"/>
</dbReference>
<name>A0A0R1GVX1_9LACO</name>
<organism evidence="4 5">
    <name type="scientific">Amylolactobacillus amylotrophicus DSM 20534</name>
    <dbReference type="NCBI Taxonomy" id="1423722"/>
    <lineage>
        <taxon>Bacteria</taxon>
        <taxon>Bacillati</taxon>
        <taxon>Bacillota</taxon>
        <taxon>Bacilli</taxon>
        <taxon>Lactobacillales</taxon>
        <taxon>Lactobacillaceae</taxon>
        <taxon>Amylolactobacillus</taxon>
    </lineage>
</organism>
<feature type="domain" description="HTH tetR-type" evidence="3">
    <location>
        <begin position="11"/>
        <end position="71"/>
    </location>
</feature>
<dbReference type="EMBL" id="AZCV01000002">
    <property type="protein sequence ID" value="KRK38104.1"/>
    <property type="molecule type" value="Genomic_DNA"/>
</dbReference>
<evidence type="ECO:0000313" key="4">
    <source>
        <dbReference type="EMBL" id="KRK38104.1"/>
    </source>
</evidence>
<dbReference type="PANTHER" id="PTHR30328">
    <property type="entry name" value="TRANSCRIPTIONAL REPRESSOR"/>
    <property type="match status" value="1"/>
</dbReference>
<dbReference type="Pfam" id="PF00440">
    <property type="entry name" value="TetR_N"/>
    <property type="match status" value="1"/>
</dbReference>
<reference evidence="4 5" key="1">
    <citation type="journal article" date="2015" name="Genome Announc.">
        <title>Expanding the biotechnology potential of lactobacilli through comparative genomics of 213 strains and associated genera.</title>
        <authorList>
            <person name="Sun Z."/>
            <person name="Harris H.M."/>
            <person name="McCann A."/>
            <person name="Guo C."/>
            <person name="Argimon S."/>
            <person name="Zhang W."/>
            <person name="Yang X."/>
            <person name="Jeffery I.B."/>
            <person name="Cooney J.C."/>
            <person name="Kagawa T.F."/>
            <person name="Liu W."/>
            <person name="Song Y."/>
            <person name="Salvetti E."/>
            <person name="Wrobel A."/>
            <person name="Rasinkangas P."/>
            <person name="Parkhill J."/>
            <person name="Rea M.C."/>
            <person name="O'Sullivan O."/>
            <person name="Ritari J."/>
            <person name="Douillard F.P."/>
            <person name="Paul Ross R."/>
            <person name="Yang R."/>
            <person name="Briner A.E."/>
            <person name="Felis G.E."/>
            <person name="de Vos W.M."/>
            <person name="Barrangou R."/>
            <person name="Klaenhammer T.R."/>
            <person name="Caufield P.W."/>
            <person name="Cui Y."/>
            <person name="Zhang H."/>
            <person name="O'Toole P.W."/>
        </authorList>
    </citation>
    <scope>NUCLEOTIDE SEQUENCE [LARGE SCALE GENOMIC DNA]</scope>
    <source>
        <strain evidence="4 5">DSM 20534</strain>
    </source>
</reference>
<dbReference type="RefSeq" id="WP_054746451.1">
    <property type="nucleotide sequence ID" value="NZ_AZCV01000002.1"/>
</dbReference>
<dbReference type="SUPFAM" id="SSF46689">
    <property type="entry name" value="Homeodomain-like"/>
    <property type="match status" value="1"/>
</dbReference>
<protein>
    <recommendedName>
        <fullName evidence="3">HTH tetR-type domain-containing protein</fullName>
    </recommendedName>
</protein>
<evidence type="ECO:0000313" key="5">
    <source>
        <dbReference type="Proteomes" id="UP000050909"/>
    </source>
</evidence>
<proteinExistence type="predicted"/>
<sequence length="215" mass="24393">MGKTANKKNNPAKTEAILQAATVEFGLKGYEKGSTDVIAEQAGVSKGTVFNYFDSKENLYVTAIRTAYEQILAVYDFTEWQDIHDFAELIVRSTNYKMQLERQYPHQFKIIVHAYSEIAILPKSIQEKLGFILQESIALSQKLSKQILANMNVREDVDKKLVEEYVQAVMGAILNLVMRDIQAVPGEITEIGEMDKLIEKVKLFTKLLDEGIVRQ</sequence>
<dbReference type="AlphaFoldDB" id="A0A0R1GVX1"/>
<dbReference type="InterPro" id="IPR036271">
    <property type="entry name" value="Tet_transcr_reg_TetR-rel_C_sf"/>
</dbReference>
<dbReference type="GO" id="GO:0003677">
    <property type="term" value="F:DNA binding"/>
    <property type="evidence" value="ECO:0007669"/>
    <property type="project" value="UniProtKB-UniRule"/>
</dbReference>
<dbReference type="Proteomes" id="UP000050909">
    <property type="component" value="Unassembled WGS sequence"/>
</dbReference>
<dbReference type="GO" id="GO:0006355">
    <property type="term" value="P:regulation of DNA-templated transcription"/>
    <property type="evidence" value="ECO:0007669"/>
    <property type="project" value="UniProtKB-ARBA"/>
</dbReference>
<comment type="caution">
    <text evidence="4">The sequence shown here is derived from an EMBL/GenBank/DDBJ whole genome shotgun (WGS) entry which is preliminary data.</text>
</comment>
<dbReference type="PANTHER" id="PTHR30328:SF54">
    <property type="entry name" value="HTH-TYPE TRANSCRIPTIONAL REPRESSOR SCO4008"/>
    <property type="match status" value="1"/>
</dbReference>
<dbReference type="PRINTS" id="PR00455">
    <property type="entry name" value="HTHTETR"/>
</dbReference>
<dbReference type="Gene3D" id="1.10.10.60">
    <property type="entry name" value="Homeodomain-like"/>
    <property type="match status" value="1"/>
</dbReference>
<evidence type="ECO:0000256" key="2">
    <source>
        <dbReference type="PROSITE-ProRule" id="PRU00335"/>
    </source>
</evidence>
<evidence type="ECO:0000256" key="1">
    <source>
        <dbReference type="ARBA" id="ARBA00023125"/>
    </source>
</evidence>
<dbReference type="PROSITE" id="PS01081">
    <property type="entry name" value="HTH_TETR_1"/>
    <property type="match status" value="1"/>
</dbReference>
<dbReference type="InterPro" id="IPR001647">
    <property type="entry name" value="HTH_TetR"/>
</dbReference>
<dbReference type="InterPro" id="IPR009057">
    <property type="entry name" value="Homeodomain-like_sf"/>
</dbReference>
<gene>
    <name evidence="4" type="ORF">FC62_GL000877</name>
</gene>
<dbReference type="InterPro" id="IPR050109">
    <property type="entry name" value="HTH-type_TetR-like_transc_reg"/>
</dbReference>
<dbReference type="PATRIC" id="fig|1423722.3.peg.894"/>
<keyword evidence="5" id="KW-1185">Reference proteome</keyword>
<evidence type="ECO:0000259" key="3">
    <source>
        <dbReference type="PROSITE" id="PS50977"/>
    </source>
</evidence>
<feature type="DNA-binding region" description="H-T-H motif" evidence="2">
    <location>
        <begin position="34"/>
        <end position="53"/>
    </location>
</feature>
<keyword evidence="1 2" id="KW-0238">DNA-binding</keyword>
<accession>A0A0R1GVX1</accession>
<dbReference type="PROSITE" id="PS50977">
    <property type="entry name" value="HTH_TETR_2"/>
    <property type="match status" value="1"/>
</dbReference>